<feature type="domain" description="Cadherin" evidence="8">
    <location>
        <begin position="493"/>
        <end position="612"/>
    </location>
</feature>
<keyword evidence="10" id="KW-1185">Reference proteome</keyword>
<feature type="compositionally biased region" description="Acidic residues" evidence="6">
    <location>
        <begin position="2165"/>
        <end position="2179"/>
    </location>
</feature>
<dbReference type="PANTHER" id="PTHR24027:SF438">
    <property type="entry name" value="CADHERIN 23"/>
    <property type="match status" value="1"/>
</dbReference>
<organism evidence="9 10">
    <name type="scientific">Fragariocoptes setiger</name>
    <dbReference type="NCBI Taxonomy" id="1670756"/>
    <lineage>
        <taxon>Eukaryota</taxon>
        <taxon>Metazoa</taxon>
        <taxon>Ecdysozoa</taxon>
        <taxon>Arthropoda</taxon>
        <taxon>Chelicerata</taxon>
        <taxon>Arachnida</taxon>
        <taxon>Acari</taxon>
        <taxon>Acariformes</taxon>
        <taxon>Trombidiformes</taxon>
        <taxon>Prostigmata</taxon>
        <taxon>Eupodina</taxon>
        <taxon>Eriophyoidea</taxon>
        <taxon>Phytoptidae</taxon>
        <taxon>Fragariocoptes</taxon>
    </lineage>
</organism>
<evidence type="ECO:0000256" key="4">
    <source>
        <dbReference type="ARBA" id="ARBA00023136"/>
    </source>
</evidence>
<dbReference type="Pfam" id="PF00028">
    <property type="entry name" value="Cadherin"/>
    <property type="match status" value="6"/>
</dbReference>
<feature type="domain" description="Cadherin" evidence="8">
    <location>
        <begin position="1083"/>
        <end position="1193"/>
    </location>
</feature>
<gene>
    <name evidence="9" type="primary">Cad87A</name>
    <name evidence="9" type="ORF">GZH46_02215</name>
</gene>
<feature type="transmembrane region" description="Helical" evidence="7">
    <location>
        <begin position="49"/>
        <end position="72"/>
    </location>
</feature>
<comment type="caution">
    <text evidence="9">The sequence shown here is derived from an EMBL/GenBank/DDBJ whole genome shotgun (WGS) entry which is preliminary data.</text>
</comment>
<feature type="compositionally biased region" description="Polar residues" evidence="6">
    <location>
        <begin position="2122"/>
        <end position="2156"/>
    </location>
</feature>
<dbReference type="EMBL" id="JAIFTH010000566">
    <property type="protein sequence ID" value="KAG9509275.1"/>
    <property type="molecule type" value="Genomic_DNA"/>
</dbReference>
<feature type="domain" description="Cadherin" evidence="8">
    <location>
        <begin position="1721"/>
        <end position="1858"/>
    </location>
</feature>
<feature type="domain" description="Cadherin" evidence="8">
    <location>
        <begin position="848"/>
        <end position="951"/>
    </location>
</feature>
<dbReference type="InterPro" id="IPR015919">
    <property type="entry name" value="Cadherin-like_sf"/>
</dbReference>
<evidence type="ECO:0000313" key="9">
    <source>
        <dbReference type="EMBL" id="KAG9509275.1"/>
    </source>
</evidence>
<feature type="domain" description="Cadherin" evidence="8">
    <location>
        <begin position="952"/>
        <end position="1076"/>
    </location>
</feature>
<dbReference type="PROSITE" id="PS00232">
    <property type="entry name" value="CADHERIN_1"/>
    <property type="match status" value="2"/>
</dbReference>
<evidence type="ECO:0000259" key="8">
    <source>
        <dbReference type="PROSITE" id="PS50268"/>
    </source>
</evidence>
<feature type="domain" description="Cadherin" evidence="8">
    <location>
        <begin position="212"/>
        <end position="323"/>
    </location>
</feature>
<feature type="domain" description="Cadherin" evidence="8">
    <location>
        <begin position="1584"/>
        <end position="1720"/>
    </location>
</feature>
<sequence>MLNENHGALSSSLVKIMTICRSDIVNRSHMFYTTNFGRYRHRRYRRPPIISHMIANTTTMMLLILTLVLAHVNGANGQSLNFVKSMDSHTVNENTPIGEKIYRLEAQDNYGSRAHYSLEGTSLFTVNKLTGDVSVAANIDRETIGNQVRLIVVATSVPTITPVNQLTSTAKRAETIRLPIIVYIIDRNDNPPRFKQVRLGDRNSTIIDSDRNPRMLKLNVSEDAPPGTVLIGLIEANDPDIGGEAPLTAMCGMCDPEFELMITPNERPLNNRVSFSLQTMSNLSYVPLDNVRRLGIIVTDGIFNVTMIVEITILNVQNRAPKFVGISTITVPENLPVDTPIMSIRAIDGDAISDISDQIDENVARSIYYRLKQNPKDYFSLNSLTGELSVHKRMDRESFITTNGVLSFQVEAHEIVERGSDRYDTSKLVLDPTITGRNSTTITIVLTDVNDNAPQWLNLTEITILGDAMMSEEKWSQLLSSSTLPYGGVFANTGRIYDVSISESALPGTTLPLVDLFVQDLDDDNSSMFALSLKDESGMFDIEPKRATSFTALTLKLASTGDNKTSLDYENLNKRQFILQVTAQETLTRERFNSTALIRVSVLNANDNAPEFLQTSYVANVMEDAQMGTIVISVGAIDRDAEPGKPISLTYSLVGATAHLFKVDSTTGLVSVAPCIASENPNADETQCLDYEHKSKHELDIRVSDGKLSAQVPLIIYVNDVSDNAPVMTRNVYEATIEEGSDRFDTPLRIEAHDADKVSTVHYSIVDGNFENLFTINNVTGEIQLTRPIKSINNFRDSTTVTSVVQPNDTTGVGRIVLVVRASDGQYEANSTVIIEVQDSNDSTPTFQRSVYTTEVNETIEPGKAFATVQAFDADSGPNALLSYFIQRGSFDQFSIDELSGHLSVSSVLDADRRSSYSLQVIAVDHGIVPRTGTVTISVKVLNVNNKPPEFTPIVQYVDVHEKQAIGAIYKMKARDPDTSEEDALLFNLNSIEARDKNGLVLTETNVMNIVLNTFAIDDSGNVAVANSLDFDNFAYANLTITVEDKRAAEAGDKSQVAFGYLIVSIIDNNEHAPYFVAPWTLESPRIMVQMDEERPIGSVLTQLVASDSETRVSHYKIEPPSEYFTLESPQSGIIISKRVIDYEKLINTQSPFNAIPTINFTVYAYDSGTPQLNQSALITVEIIPINDWDCVFTQTTYKASVNESDPEGTVVVRVHADDRDAGNHGRLLYHLIGDYSDNFVIDPSTGEISVSQEGAISLDKERLPKSPLLFHVVAIDSPVVPTSVSASVGLDSSNASEPVPSAESLMCSAGVIVHVRDINDNPAQFERRVYESSVYTDDASSDSSVPVLRVQVRDMDATEQHRNVTYRIINPTRLFNIEKDGTIIYHPQRHEAQQQSSSNTNGERIYSLRVEARQQHFTDECTVNIRIVSVNKYAPEFRWKDQIMTNYVSNRQRQQQQSQPIVMVAENQPAGTWVTQIECTDKDLGETKMAYSLRSFAGHQSTNSDFKLDPKTGNLTTKRMLDREQRGRYELLVACQDNGQPQSLETLAVVTVIVTDEDDNVPFFVTGNAPQAMVAKTLDRAQPKNTVEFYVDEMQGRGLVVGQVRAIDKDDINGATENNTTPISYCIVDGNEFGEFELDQQTGILYTNQSLDRERQASFEIVVGAINDGRSCAELASGFEGKVSNSASGNLISRAAEEKRRQLRVRVHINDINDSKPHFKKPMYRAGVKHRAPVSTLVAHVSAIDMDAGINATLTYTIAELLMFKRNHSSSFTNQWQSPYDDAKGVRPVHNPFRIDHRGNVYTNHLLSQYPLASLFVCTIEAREQANPWRTATTKLEIWIHETYNQVRVKFNMSPREAHTHRDTLETVLSNITGLNAIVNDIRAHYDHQQQLQLRVNSRSGRTKELEKDLTTATVSDLFVIFVEGQRLIAPQLAIDRFDSSFSLLSESDTTPTTSSAAKSDDNMILLIEKIVPATSADATMLMLASTSQRHSASGFLGEWLDVAGIFVIVTLVMAFVGLVLTCIGCCCMKSWHRDQIIKKSMDKLAQQQRLREQLAASTTLHRQAMHAYHPANVNSNHLDTILSNNVNNDNLSNLMHAGTIGSTFGVDNIDHHHDNQVISSEQNMTNQAKVQRRQQLPSTSSDQNNGRDQSQENAGNKIITNERDDDNDDDDDDDIVDELAHEGRMRI</sequence>
<comment type="subcellular location">
    <subcellularLocation>
        <location evidence="1">Membrane</location>
    </subcellularLocation>
</comment>
<dbReference type="SUPFAM" id="SSF49313">
    <property type="entry name" value="Cadherin-like"/>
    <property type="match status" value="13"/>
</dbReference>
<dbReference type="Gene3D" id="2.60.40.60">
    <property type="entry name" value="Cadherins"/>
    <property type="match status" value="14"/>
</dbReference>
<accession>A0ABQ7S772</accession>
<feature type="domain" description="Cadherin" evidence="8">
    <location>
        <begin position="613"/>
        <end position="728"/>
    </location>
</feature>
<evidence type="ECO:0000256" key="6">
    <source>
        <dbReference type="SAM" id="MobiDB-lite"/>
    </source>
</evidence>
<feature type="domain" description="Cadherin" evidence="8">
    <location>
        <begin position="1194"/>
        <end position="1326"/>
    </location>
</feature>
<dbReference type="Proteomes" id="UP000825002">
    <property type="component" value="Unassembled WGS sequence"/>
</dbReference>
<feature type="domain" description="Cadherin" evidence="8">
    <location>
        <begin position="1338"/>
        <end position="1438"/>
    </location>
</feature>
<dbReference type="InterPro" id="IPR039808">
    <property type="entry name" value="Cadherin"/>
</dbReference>
<keyword evidence="7" id="KW-1133">Transmembrane helix</keyword>
<feature type="domain" description="Cadherin" evidence="8">
    <location>
        <begin position="729"/>
        <end position="847"/>
    </location>
</feature>
<keyword evidence="2" id="KW-0677">Repeat</keyword>
<dbReference type="PRINTS" id="PR00205">
    <property type="entry name" value="CADHERIN"/>
</dbReference>
<name>A0ABQ7S772_9ACAR</name>
<feature type="domain" description="Cadherin" evidence="8">
    <location>
        <begin position="323"/>
        <end position="456"/>
    </location>
</feature>
<evidence type="ECO:0000256" key="2">
    <source>
        <dbReference type="ARBA" id="ARBA00022737"/>
    </source>
</evidence>
<proteinExistence type="predicted"/>
<feature type="compositionally biased region" description="Basic and acidic residues" evidence="6">
    <location>
        <begin position="2180"/>
        <end position="2189"/>
    </location>
</feature>
<feature type="domain" description="Cadherin" evidence="8">
    <location>
        <begin position="83"/>
        <end position="194"/>
    </location>
</feature>
<evidence type="ECO:0000313" key="10">
    <source>
        <dbReference type="Proteomes" id="UP000825002"/>
    </source>
</evidence>
<dbReference type="PROSITE" id="PS50268">
    <property type="entry name" value="CADHERIN_2"/>
    <property type="match status" value="14"/>
</dbReference>
<protein>
    <submittedName>
        <fullName evidence="9">Cadherin-87A</fullName>
    </submittedName>
</protein>
<dbReference type="CDD" id="cd11304">
    <property type="entry name" value="Cadherin_repeat"/>
    <property type="match status" value="13"/>
</dbReference>
<dbReference type="InterPro" id="IPR002126">
    <property type="entry name" value="Cadherin-like_dom"/>
</dbReference>
<dbReference type="SMART" id="SM00112">
    <property type="entry name" value="CA"/>
    <property type="match status" value="13"/>
</dbReference>
<feature type="transmembrane region" description="Helical" evidence="7">
    <location>
        <begin position="2007"/>
        <end position="2033"/>
    </location>
</feature>
<feature type="region of interest" description="Disordered" evidence="6">
    <location>
        <begin position="2122"/>
        <end position="2189"/>
    </location>
</feature>
<evidence type="ECO:0000256" key="7">
    <source>
        <dbReference type="SAM" id="Phobius"/>
    </source>
</evidence>
<dbReference type="InterPro" id="IPR020894">
    <property type="entry name" value="Cadherin_CS"/>
</dbReference>
<evidence type="ECO:0000256" key="1">
    <source>
        <dbReference type="ARBA" id="ARBA00004370"/>
    </source>
</evidence>
<keyword evidence="7" id="KW-0812">Transmembrane</keyword>
<keyword evidence="4 7" id="KW-0472">Membrane</keyword>
<keyword evidence="3 5" id="KW-0106">Calcium</keyword>
<feature type="domain" description="Cadherin" evidence="8">
    <location>
        <begin position="1457"/>
        <end position="1565"/>
    </location>
</feature>
<reference evidence="9 10" key="1">
    <citation type="submission" date="2020-10" db="EMBL/GenBank/DDBJ databases">
        <authorList>
            <person name="Klimov P.B."/>
            <person name="Dyachkov S.M."/>
            <person name="Chetverikov P.E."/>
        </authorList>
    </citation>
    <scope>NUCLEOTIDE SEQUENCE [LARGE SCALE GENOMIC DNA]</scope>
    <source>
        <strain evidence="9">BMOC 18-1129-001#AD2665</strain>
        <tissue evidence="9">Entire mites</tissue>
    </source>
</reference>
<evidence type="ECO:0000256" key="5">
    <source>
        <dbReference type="PROSITE-ProRule" id="PRU00043"/>
    </source>
</evidence>
<dbReference type="PANTHER" id="PTHR24027">
    <property type="entry name" value="CADHERIN-23"/>
    <property type="match status" value="1"/>
</dbReference>
<evidence type="ECO:0000256" key="3">
    <source>
        <dbReference type="ARBA" id="ARBA00022837"/>
    </source>
</evidence>